<dbReference type="RefSeq" id="WP_153470729.1">
    <property type="nucleotide sequence ID" value="NZ_WBOF01000005.1"/>
</dbReference>
<dbReference type="Proteomes" id="UP000450000">
    <property type="component" value="Unassembled WGS sequence"/>
</dbReference>
<evidence type="ECO:0000313" key="2">
    <source>
        <dbReference type="Proteomes" id="UP000450000"/>
    </source>
</evidence>
<proteinExistence type="predicted"/>
<sequence length="146" mass="15083">MTSHRTAPAGSDPAQGITALMEARYRDHADFAALIVTPEEAPQAVRAAVSQVAGCWQVVLSAPDAAAAAWQILRAALVARAAPQALAPVAHLSAAQQDLVLMRHVLGWSDTRITTVTGLDQAALAAATRALTGTAKPPTAHVPRQG</sequence>
<reference evidence="1 2" key="1">
    <citation type="submission" date="2019-09" db="EMBL/GenBank/DDBJ databases">
        <title>Genome Sequences of Streptomyces kaniharaensis ATCC 21070.</title>
        <authorList>
            <person name="Zhu W."/>
            <person name="De Crecy-Lagard V."/>
            <person name="Richards N.G."/>
        </authorList>
    </citation>
    <scope>NUCLEOTIDE SEQUENCE [LARGE SCALE GENOMIC DNA]</scope>
    <source>
        <strain evidence="1 2">SF-557</strain>
    </source>
</reference>
<name>A0A6N7L410_9ACTN</name>
<evidence type="ECO:0000313" key="1">
    <source>
        <dbReference type="EMBL" id="MQS17569.1"/>
    </source>
</evidence>
<organism evidence="1 2">
    <name type="scientific">Streptomyces kaniharaensis</name>
    <dbReference type="NCBI Taxonomy" id="212423"/>
    <lineage>
        <taxon>Bacteria</taxon>
        <taxon>Bacillati</taxon>
        <taxon>Actinomycetota</taxon>
        <taxon>Actinomycetes</taxon>
        <taxon>Kitasatosporales</taxon>
        <taxon>Streptomycetaceae</taxon>
        <taxon>Streptomyces</taxon>
    </lineage>
</organism>
<comment type="caution">
    <text evidence="1">The sequence shown here is derived from an EMBL/GenBank/DDBJ whole genome shotgun (WGS) entry which is preliminary data.</text>
</comment>
<accession>A0A6N7L410</accession>
<gene>
    <name evidence="1" type="ORF">F7Q99_36640</name>
</gene>
<keyword evidence="2" id="KW-1185">Reference proteome</keyword>
<protein>
    <submittedName>
        <fullName evidence="1">Uncharacterized protein</fullName>
    </submittedName>
</protein>
<dbReference type="AlphaFoldDB" id="A0A6N7L410"/>
<dbReference type="EMBL" id="WBOF01000005">
    <property type="protein sequence ID" value="MQS17569.1"/>
    <property type="molecule type" value="Genomic_DNA"/>
</dbReference>